<feature type="transmembrane region" description="Helical" evidence="13">
    <location>
        <begin position="171"/>
        <end position="191"/>
    </location>
</feature>
<keyword evidence="12" id="KW-0539">Nucleus</keyword>
<dbReference type="PANTHER" id="PTHR13269">
    <property type="entry name" value="NUCLEOPORIN NDC1"/>
    <property type="match status" value="1"/>
</dbReference>
<reference evidence="15" key="1">
    <citation type="journal article" date="2011" name="Genome Res.">
        <title>Phylogeny-wide analysis of social amoeba genomes highlights ancient origins for complex intercellular communication.</title>
        <authorList>
            <person name="Heidel A.J."/>
            <person name="Lawal H.M."/>
            <person name="Felder M."/>
            <person name="Schilde C."/>
            <person name="Helps N.R."/>
            <person name="Tunggal B."/>
            <person name="Rivero F."/>
            <person name="John U."/>
            <person name="Schleicher M."/>
            <person name="Eichinger L."/>
            <person name="Platzer M."/>
            <person name="Noegel A.A."/>
            <person name="Schaap P."/>
            <person name="Gloeckner G."/>
        </authorList>
    </citation>
    <scope>NUCLEOTIDE SEQUENCE [LARGE SCALE GENOMIC DNA]</scope>
    <source>
        <strain evidence="15">SH3</strain>
    </source>
</reference>
<dbReference type="GO" id="GO:0015031">
    <property type="term" value="P:protein transport"/>
    <property type="evidence" value="ECO:0007669"/>
    <property type="project" value="UniProtKB-KW"/>
</dbReference>
<keyword evidence="8 13" id="KW-1133">Transmembrane helix</keyword>
<dbReference type="AlphaFoldDB" id="F4PGI9"/>
<feature type="transmembrane region" description="Helical" evidence="13">
    <location>
        <begin position="251"/>
        <end position="271"/>
    </location>
</feature>
<dbReference type="EMBL" id="GL883006">
    <property type="protein sequence ID" value="EGG24823.1"/>
    <property type="molecule type" value="Genomic_DNA"/>
</dbReference>
<evidence type="ECO:0000256" key="9">
    <source>
        <dbReference type="ARBA" id="ARBA00023010"/>
    </source>
</evidence>
<feature type="transmembrane region" description="Helical" evidence="13">
    <location>
        <begin position="130"/>
        <end position="150"/>
    </location>
</feature>
<dbReference type="GeneID" id="14877355"/>
<comment type="similarity">
    <text evidence="3">Belongs to the NDC1 family.</text>
</comment>
<evidence type="ECO:0000256" key="3">
    <source>
        <dbReference type="ARBA" id="ARBA00005760"/>
    </source>
</evidence>
<dbReference type="GO" id="GO:0051028">
    <property type="term" value="P:mRNA transport"/>
    <property type="evidence" value="ECO:0007669"/>
    <property type="project" value="UniProtKB-KW"/>
</dbReference>
<feature type="transmembrane region" description="Helical" evidence="13">
    <location>
        <begin position="83"/>
        <end position="102"/>
    </location>
</feature>
<dbReference type="OrthoDB" id="19926at2759"/>
<comment type="subcellular location">
    <subcellularLocation>
        <location evidence="1">Nucleus membrane</location>
        <topology evidence="1">Multi-pass membrane protein</topology>
    </subcellularLocation>
    <subcellularLocation>
        <location evidence="2">Nucleus</location>
        <location evidence="2">Nuclear pore complex</location>
    </subcellularLocation>
</comment>
<feature type="transmembrane region" description="Helical" evidence="13">
    <location>
        <begin position="222"/>
        <end position="244"/>
    </location>
</feature>
<proteinExistence type="inferred from homology"/>
<evidence type="ECO:0000256" key="6">
    <source>
        <dbReference type="ARBA" id="ARBA00022816"/>
    </source>
</evidence>
<keyword evidence="11 13" id="KW-0472">Membrane</keyword>
<dbReference type="RefSeq" id="XP_004362674.1">
    <property type="nucleotide sequence ID" value="XM_004362617.1"/>
</dbReference>
<evidence type="ECO:0000256" key="5">
    <source>
        <dbReference type="ARBA" id="ARBA00022692"/>
    </source>
</evidence>
<keyword evidence="5 13" id="KW-0812">Transmembrane</keyword>
<evidence type="ECO:0000256" key="4">
    <source>
        <dbReference type="ARBA" id="ARBA00022448"/>
    </source>
</evidence>
<dbReference type="GO" id="GO:0006999">
    <property type="term" value="P:nuclear pore organization"/>
    <property type="evidence" value="ECO:0007669"/>
    <property type="project" value="TreeGrafter"/>
</dbReference>
<dbReference type="GO" id="GO:0070762">
    <property type="term" value="C:nuclear pore transmembrane ring"/>
    <property type="evidence" value="ECO:0007669"/>
    <property type="project" value="TreeGrafter"/>
</dbReference>
<dbReference type="KEGG" id="dfa:DFA_03068"/>
<evidence type="ECO:0000256" key="11">
    <source>
        <dbReference type="ARBA" id="ARBA00023136"/>
    </source>
</evidence>
<evidence type="ECO:0000256" key="1">
    <source>
        <dbReference type="ARBA" id="ARBA00004232"/>
    </source>
</evidence>
<evidence type="ECO:0000313" key="15">
    <source>
        <dbReference type="Proteomes" id="UP000007797"/>
    </source>
</evidence>
<keyword evidence="7" id="KW-0653">Protein transport</keyword>
<evidence type="ECO:0000256" key="8">
    <source>
        <dbReference type="ARBA" id="ARBA00022989"/>
    </source>
</evidence>
<accession>F4PGI9</accession>
<organism evidence="14 15">
    <name type="scientific">Cavenderia fasciculata</name>
    <name type="common">Slime mold</name>
    <name type="synonym">Dictyostelium fasciculatum</name>
    <dbReference type="NCBI Taxonomy" id="261658"/>
    <lineage>
        <taxon>Eukaryota</taxon>
        <taxon>Amoebozoa</taxon>
        <taxon>Evosea</taxon>
        <taxon>Eumycetozoa</taxon>
        <taxon>Dictyostelia</taxon>
        <taxon>Acytosteliales</taxon>
        <taxon>Cavenderiaceae</taxon>
        <taxon>Cavenderia</taxon>
    </lineage>
</organism>
<evidence type="ECO:0000313" key="14">
    <source>
        <dbReference type="EMBL" id="EGG24823.1"/>
    </source>
</evidence>
<evidence type="ECO:0000256" key="7">
    <source>
        <dbReference type="ARBA" id="ARBA00022927"/>
    </source>
</evidence>
<gene>
    <name evidence="14" type="ORF">DFA_03068</name>
</gene>
<dbReference type="PANTHER" id="PTHR13269:SF6">
    <property type="entry name" value="NUCLEOPORIN NDC1"/>
    <property type="match status" value="1"/>
</dbReference>
<keyword evidence="4" id="KW-0813">Transport</keyword>
<evidence type="ECO:0000256" key="10">
    <source>
        <dbReference type="ARBA" id="ARBA00023132"/>
    </source>
</evidence>
<name>F4PGI9_CACFS</name>
<keyword evidence="15" id="KW-1185">Reference proteome</keyword>
<evidence type="ECO:0000256" key="2">
    <source>
        <dbReference type="ARBA" id="ARBA00004567"/>
    </source>
</evidence>
<keyword evidence="6" id="KW-0509">mRNA transport</keyword>
<keyword evidence="9" id="KW-0811">Translocation</keyword>
<evidence type="ECO:0000256" key="12">
    <source>
        <dbReference type="ARBA" id="ARBA00023242"/>
    </source>
</evidence>
<evidence type="ECO:0000256" key="13">
    <source>
        <dbReference type="SAM" id="Phobius"/>
    </source>
</evidence>
<sequence length="589" mass="68417">MNNSTIYDQSSTTTIPSSFMMSSSQLQPPLPPQASQLQQSLSSQPSAAAAAASAAASASAEATPTVSNAIRDFNNKMVEWKHWTFISFSVWYSVLIYIQMILLSKNITSVFRQVPASFGEMFTRLTIHHYIYMASIIISQPLMLRYLFTLSTNSFSLQKVIMENCLESNPFYYCFLLSSFAIVSTMLYRTYSNFEYVFSFPKIQTPLMLQTKSSIYSCFWNAFYSSFYLFVSLLFYGSIILILFKTFPLRIVSFASKFWIFAMVLLFQYQLRQRLYEVFVSKNMRFITDKFTTITVNNPNIFLLFGIISDDPLVKHHAWRDLLYVSQHQDERRKSLYSDLKNSLGDQPTIINILQEYQSIMTQLVTKLQVPPEYYVEQQQKQQQLQQAMLLEQSPLFQQFVKLVQKATGITMDFNVYECEVRQCLSNTQHIVWAIEALSQFILLSFPVVHHHGVSNSIDRETKDNATYIHKFQIIQKFLEPLLDLVMTLDSIEAQHQSTTVLSESSVIEDPYFIKRILNQEELFPTCLGVLPTVRPHFRLLKYVSKNIITQMLDRVGYQLSDTSFQYKYKSILKQFRSGEVFIYTKIIK</sequence>
<dbReference type="InterPro" id="IPR019049">
    <property type="entry name" value="Nucleoporin_prot_Ndc1/Nup"/>
</dbReference>
<keyword evidence="10" id="KW-0906">Nuclear pore complex</keyword>
<dbReference type="GO" id="GO:0030674">
    <property type="term" value="F:protein-macromolecule adaptor activity"/>
    <property type="evidence" value="ECO:0007669"/>
    <property type="project" value="TreeGrafter"/>
</dbReference>
<protein>
    <submittedName>
        <fullName evidence="14">Uncharacterized protein</fullName>
    </submittedName>
</protein>
<dbReference type="Pfam" id="PF09531">
    <property type="entry name" value="Ndc1_Nup"/>
    <property type="match status" value="1"/>
</dbReference>
<dbReference type="Proteomes" id="UP000007797">
    <property type="component" value="Unassembled WGS sequence"/>
</dbReference>
<dbReference type="GO" id="GO:0031965">
    <property type="term" value="C:nuclear membrane"/>
    <property type="evidence" value="ECO:0007669"/>
    <property type="project" value="UniProtKB-SubCell"/>
</dbReference>